<comment type="caution">
    <text evidence="1">The sequence shown here is derived from an EMBL/GenBank/DDBJ whole genome shotgun (WGS) entry which is preliminary data.</text>
</comment>
<protein>
    <submittedName>
        <fullName evidence="1">Uncharacterized protein</fullName>
    </submittedName>
</protein>
<reference evidence="1 2" key="1">
    <citation type="journal article" date="2014" name="BMC Genomics">
        <title>The genome of the intracellular bacterium of the coastal bivalve, Solemya velum: a blueprint for thriving in and out of symbiosis.</title>
        <authorList>
            <person name="Dmytrenko O."/>
            <person name="Russell S.L."/>
            <person name="Loo W.T."/>
            <person name="Fontanez K.M."/>
            <person name="Liao L."/>
            <person name="Roeselers G."/>
            <person name="Sharma R."/>
            <person name="Stewart F.J."/>
            <person name="Newton I.L."/>
            <person name="Woyke T."/>
            <person name="Wu D."/>
            <person name="Lang J.M."/>
            <person name="Eisen J.A."/>
            <person name="Cavanaugh C.M."/>
        </authorList>
    </citation>
    <scope>NUCLEOTIDE SEQUENCE [LARGE SCALE GENOMIC DNA]</scope>
    <source>
        <strain evidence="1 2">WH</strain>
    </source>
</reference>
<accession>A0A0B0HA02</accession>
<evidence type="ECO:0000313" key="2">
    <source>
        <dbReference type="Proteomes" id="UP000030856"/>
    </source>
</evidence>
<keyword evidence="2" id="KW-1185">Reference proteome</keyword>
<dbReference type="RefSeq" id="WP_162181077.1">
    <property type="nucleotide sequence ID" value="NZ_JRAA01000001.1"/>
</dbReference>
<organism evidence="1 2">
    <name type="scientific">Solemya velum gill symbiont</name>
    <dbReference type="NCBI Taxonomy" id="2340"/>
    <lineage>
        <taxon>Bacteria</taxon>
        <taxon>Pseudomonadati</taxon>
        <taxon>Pseudomonadota</taxon>
        <taxon>Gammaproteobacteria</taxon>
        <taxon>sulfur-oxidizing symbionts</taxon>
    </lineage>
</organism>
<dbReference type="Proteomes" id="UP000030856">
    <property type="component" value="Unassembled WGS sequence"/>
</dbReference>
<dbReference type="InterPro" id="IPR018759">
    <property type="entry name" value="BBP2_2"/>
</dbReference>
<name>A0A0B0HA02_SOVGS</name>
<dbReference type="STRING" id="2340.JV46_13450"/>
<proteinExistence type="predicted"/>
<dbReference type="EMBL" id="JRAA01000001">
    <property type="protein sequence ID" value="KHF25880.1"/>
    <property type="molecule type" value="Genomic_DNA"/>
</dbReference>
<dbReference type="Pfam" id="PF10082">
    <property type="entry name" value="BBP2_2"/>
    <property type="match status" value="1"/>
</dbReference>
<dbReference type="eggNOG" id="COG5338">
    <property type="taxonomic scope" value="Bacteria"/>
</dbReference>
<evidence type="ECO:0000313" key="1">
    <source>
        <dbReference type="EMBL" id="KHF25880.1"/>
    </source>
</evidence>
<dbReference type="AlphaFoldDB" id="A0A0B0HA02"/>
<gene>
    <name evidence="1" type="ORF">JV46_13450</name>
</gene>
<sequence>MAKKLYKAMRGDRVRVTRLKLGAGALILCAGAFGSSSVLSQYRLEKPVRNMVAYPILNISAGYSSALYDSSGDEKAASPTIAVMLGAGLQGKRRGHFYGLEYVAETNYFTDTEAEEQQVNQRFVGYWGTAFTQRQNLDIGFEIRDQELPRGYENPLDGNHNTIGDPSGANWKQYQAGALYVLGNDETRGKLELAACLTCIRNDDDDYDYRDSNIIDASATLLARVLPKTHLLFQVAHSNFEYTNANTGDFTDGLDSTETRYLVGATWRATRKTTGTAKIGYVVKDFESGSSREGHDNLILDLAVDWNPNKYNAVRLHYMYRPFESVEYDDLVQDDYVEINQVDLTWSKAWSPRLFSNTSAYYGQDEYNVSGRADERYGAELGLRYKTNRYGSIGVTLFSENRTSSLAGHGYEDQGIMIDYNIGQLFGFGEQINSEARAADICKIR</sequence>